<keyword evidence="5" id="KW-1185">Reference proteome</keyword>
<keyword evidence="2" id="KW-0067">ATP-binding</keyword>
<dbReference type="InterPro" id="IPR003439">
    <property type="entry name" value="ABC_transporter-like_ATP-bd"/>
</dbReference>
<dbReference type="Pfam" id="PF00005">
    <property type="entry name" value="ABC_tran"/>
    <property type="match status" value="2"/>
</dbReference>
<sequence length="589" mass="64786">MRVLPPIVRITNGTFFRHQLTAHGARPNPPLFPQLSFTLPATATETWAVVGPSLSGKTTFLQVLRGLHLSDPATSREFPYLSTDAVSDRLKSPIKAIQYVGFDADAHSISANVTTSAYLSARYESHREETDFSLRDYLLGNTELNPSHPLRADAAVPVDLFGRVVADLRLEPLLDLPVAFLSNGQGRRARIARAILERPEVLLLDEPFMGLDPPTTSLLSPLLHSLAARASPRLVISGRPQDPVPEWITHMVLLTDDCRVEKIGARADILGKQSMHKSARVPAPTNLSTIAIPTPHKGTSVVEMRGCKVRYGSKVALGNWPAGLHWTVRQGERWAIFGPNGSGKTTVVALICSDHPQTYALPIKLFGRTRLPQPGLSIPPLTFWDVQARIGHSSPEVHQHMPRRLSLRQVLASAWAPTFAAPPVLDAHAEQRIQQALQAFERELNSHSTPSTSTTTKSTGWADEYLFGQVSFSAQRVALLLRAVIKSPEIVVLDEAFSGMDAHVREKCMRLLRNQGEAEAGIGGLPGLSSQQALICISHIREEVPDSVGEWMCLPEANSGREARFGRLERPLGRGDGESEQQWREIWDI</sequence>
<dbReference type="InterPro" id="IPR027417">
    <property type="entry name" value="P-loop_NTPase"/>
</dbReference>
<feature type="domain" description="ABC transporter" evidence="3">
    <location>
        <begin position="8"/>
        <end position="281"/>
    </location>
</feature>
<dbReference type="InterPro" id="IPR050334">
    <property type="entry name" value="Molybdenum_import_ModC"/>
</dbReference>
<dbReference type="PANTHER" id="PTHR43514">
    <property type="entry name" value="ABC TRANSPORTER I FAMILY MEMBER 10"/>
    <property type="match status" value="1"/>
</dbReference>
<feature type="domain" description="ABC transporter" evidence="3">
    <location>
        <begin position="304"/>
        <end position="581"/>
    </location>
</feature>
<comment type="caution">
    <text evidence="4">The sequence shown here is derived from an EMBL/GenBank/DDBJ whole genome shotgun (WGS) entry which is preliminary data.</text>
</comment>
<proteinExistence type="predicted"/>
<dbReference type="PANTHER" id="PTHR43514:SF4">
    <property type="entry name" value="ABC TRANSPORTER I FAMILY MEMBER 10"/>
    <property type="match status" value="1"/>
</dbReference>
<dbReference type="EMBL" id="JAWDJO010000025">
    <property type="protein sequence ID" value="KAL1899257.1"/>
    <property type="molecule type" value="Genomic_DNA"/>
</dbReference>
<dbReference type="PROSITE" id="PS50893">
    <property type="entry name" value="ABC_TRANSPORTER_2"/>
    <property type="match status" value="2"/>
</dbReference>
<dbReference type="Gene3D" id="3.40.50.300">
    <property type="entry name" value="P-loop containing nucleotide triphosphate hydrolases"/>
    <property type="match status" value="2"/>
</dbReference>
<gene>
    <name evidence="4" type="ORF">Cpir12675_001540</name>
</gene>
<accession>A0ABR3ZG18</accession>
<evidence type="ECO:0000256" key="2">
    <source>
        <dbReference type="ARBA" id="ARBA00022840"/>
    </source>
</evidence>
<protein>
    <recommendedName>
        <fullName evidence="3">ABC transporter domain-containing protein</fullName>
    </recommendedName>
</protein>
<dbReference type="Proteomes" id="UP001583280">
    <property type="component" value="Unassembled WGS sequence"/>
</dbReference>
<reference evidence="4 5" key="1">
    <citation type="journal article" date="2024" name="IMA Fungus">
        <title>IMA Genome - F19 : A genome assembly and annotation guide to empower mycologists, including annotated draft genome sequences of Ceratocystis pirilliformis, Diaporthe australafricana, Fusarium ophioides, Paecilomyces lecythidis, and Sporothrix stenoceras.</title>
        <authorList>
            <person name="Aylward J."/>
            <person name="Wilson A.M."/>
            <person name="Visagie C.M."/>
            <person name="Spraker J."/>
            <person name="Barnes I."/>
            <person name="Buitendag C."/>
            <person name="Ceriani C."/>
            <person name="Del Mar Angel L."/>
            <person name="du Plessis D."/>
            <person name="Fuchs T."/>
            <person name="Gasser K."/>
            <person name="Kramer D."/>
            <person name="Li W."/>
            <person name="Munsamy K."/>
            <person name="Piso A."/>
            <person name="Price J.L."/>
            <person name="Sonnekus B."/>
            <person name="Thomas C."/>
            <person name="van der Nest A."/>
            <person name="van Dijk A."/>
            <person name="van Heerden A."/>
            <person name="van Vuuren N."/>
            <person name="Yilmaz N."/>
            <person name="Duong T.A."/>
            <person name="van der Merwe N.A."/>
            <person name="Wingfield M.J."/>
            <person name="Wingfield B.D."/>
        </authorList>
    </citation>
    <scope>NUCLEOTIDE SEQUENCE [LARGE SCALE GENOMIC DNA]</scope>
    <source>
        <strain evidence="4 5">CMW 12675</strain>
    </source>
</reference>
<evidence type="ECO:0000259" key="3">
    <source>
        <dbReference type="PROSITE" id="PS50893"/>
    </source>
</evidence>
<evidence type="ECO:0000313" key="5">
    <source>
        <dbReference type="Proteomes" id="UP001583280"/>
    </source>
</evidence>
<keyword evidence="1" id="KW-0547">Nucleotide-binding</keyword>
<evidence type="ECO:0000313" key="4">
    <source>
        <dbReference type="EMBL" id="KAL1899257.1"/>
    </source>
</evidence>
<name>A0ABR3ZG18_9PEZI</name>
<organism evidence="4 5">
    <name type="scientific">Ceratocystis pirilliformis</name>
    <dbReference type="NCBI Taxonomy" id="259994"/>
    <lineage>
        <taxon>Eukaryota</taxon>
        <taxon>Fungi</taxon>
        <taxon>Dikarya</taxon>
        <taxon>Ascomycota</taxon>
        <taxon>Pezizomycotina</taxon>
        <taxon>Sordariomycetes</taxon>
        <taxon>Hypocreomycetidae</taxon>
        <taxon>Microascales</taxon>
        <taxon>Ceratocystidaceae</taxon>
        <taxon>Ceratocystis</taxon>
    </lineage>
</organism>
<dbReference type="InterPro" id="IPR003593">
    <property type="entry name" value="AAA+_ATPase"/>
</dbReference>
<dbReference type="SUPFAM" id="SSF52540">
    <property type="entry name" value="P-loop containing nucleoside triphosphate hydrolases"/>
    <property type="match status" value="2"/>
</dbReference>
<evidence type="ECO:0000256" key="1">
    <source>
        <dbReference type="ARBA" id="ARBA00022741"/>
    </source>
</evidence>
<dbReference type="SMART" id="SM00382">
    <property type="entry name" value="AAA"/>
    <property type="match status" value="2"/>
</dbReference>